<dbReference type="InterPro" id="IPR016024">
    <property type="entry name" value="ARM-type_fold"/>
</dbReference>
<evidence type="ECO:0000313" key="2">
    <source>
        <dbReference type="Proteomes" id="UP000001745"/>
    </source>
</evidence>
<accession>B8MUT2</accession>
<evidence type="ECO:0008006" key="3">
    <source>
        <dbReference type="Google" id="ProtNLM"/>
    </source>
</evidence>
<dbReference type="eggNOG" id="KOG2029">
    <property type="taxonomic scope" value="Eukaryota"/>
</dbReference>
<dbReference type="InterPro" id="IPR011989">
    <property type="entry name" value="ARM-like"/>
</dbReference>
<dbReference type="InParanoid" id="B8MUT2"/>
<name>B8MUT2_TALSN</name>
<dbReference type="EMBL" id="EQ962661">
    <property type="protein sequence ID" value="EED11820.1"/>
    <property type="molecule type" value="Genomic_DNA"/>
</dbReference>
<dbReference type="PhylomeDB" id="B8MUT2"/>
<organism evidence="1 2">
    <name type="scientific">Talaromyces stipitatus (strain ATCC 10500 / CBS 375.48 / QM 6759 / NRRL 1006)</name>
    <name type="common">Penicillium stipitatum</name>
    <dbReference type="NCBI Taxonomy" id="441959"/>
    <lineage>
        <taxon>Eukaryota</taxon>
        <taxon>Fungi</taxon>
        <taxon>Dikarya</taxon>
        <taxon>Ascomycota</taxon>
        <taxon>Pezizomycotina</taxon>
        <taxon>Eurotiomycetes</taxon>
        <taxon>Eurotiomycetidae</taxon>
        <taxon>Eurotiales</taxon>
        <taxon>Trichocomaceae</taxon>
        <taxon>Talaromyces</taxon>
        <taxon>Talaromyces sect. Talaromyces</taxon>
    </lineage>
</organism>
<protein>
    <recommendedName>
        <fullName evidence="3">HEAT repeat domain-containing protein</fullName>
    </recommendedName>
</protein>
<dbReference type="HOGENOM" id="CLU_674556_0_0_1"/>
<evidence type="ECO:0000313" key="1">
    <source>
        <dbReference type="EMBL" id="EED11820.1"/>
    </source>
</evidence>
<dbReference type="Gene3D" id="1.25.10.10">
    <property type="entry name" value="Leucine-rich Repeat Variant"/>
    <property type="match status" value="1"/>
</dbReference>
<dbReference type="VEuPathDB" id="FungiDB:TSTA_110000"/>
<reference evidence="2" key="1">
    <citation type="journal article" date="2015" name="Genome Announc.">
        <title>Genome sequence of the AIDS-associated pathogen Penicillium marneffei (ATCC18224) and its near taxonomic relative Talaromyces stipitatus (ATCC10500).</title>
        <authorList>
            <person name="Nierman W.C."/>
            <person name="Fedorova-Abrams N.D."/>
            <person name="Andrianopoulos A."/>
        </authorList>
    </citation>
    <scope>NUCLEOTIDE SEQUENCE [LARGE SCALE GENOMIC DNA]</scope>
    <source>
        <strain evidence="2">ATCC 10500 / CBS 375.48 / QM 6759 / NRRL 1006</strain>
    </source>
</reference>
<dbReference type="OrthoDB" id="427518at2759"/>
<dbReference type="Proteomes" id="UP000001745">
    <property type="component" value="Unassembled WGS sequence"/>
</dbReference>
<dbReference type="SUPFAM" id="SSF48371">
    <property type="entry name" value="ARM repeat"/>
    <property type="match status" value="1"/>
</dbReference>
<proteinExistence type="predicted"/>
<dbReference type="STRING" id="441959.B8MUT2"/>
<gene>
    <name evidence="1" type="ORF">TSTA_110000</name>
</gene>
<dbReference type="RefSeq" id="XP_002488576.1">
    <property type="nucleotide sequence ID" value="XM_002488531.1"/>
</dbReference>
<dbReference type="AlphaFoldDB" id="B8MUT2"/>
<sequence length="339" mass="38803">MEDKPHDFLGPAHQRILMHCFGEVPPNSGLENLRTLIEAQLKQWALFEYKLRGEMTLCREMEFPDNVLISMMNEGEPEDVKNAILQALRHRSNFSVCLVNLIAYLLGQNVSSDLEWFAINALGRQTSLPDNILQAIVHRLEHSEWRTAINVLGKQTVLSDDILQAIVRRLEDSNGYVRQSANYALNKQITLSDNILQAIVRQLEHSEEDVRQSAIDALDKQTSLSDDILQSIVLVLSKNTSSTDSESVSMLLKQDNLYDSFQNFDVETLRSLYRLLVQQSFSEHLTCYMQDKTFYINMPDRQKRVSLVQSKDVFLDAFRDEAVALGRPLTASTDNLRLR</sequence>
<keyword evidence="2" id="KW-1185">Reference proteome</keyword>
<dbReference type="GeneID" id="8107232"/>